<sequence length="138" mass="14474">MSELADDLDHWTGSKAAPGAGLRTGPRTDGVRMAVRTAMAGAGFTPMDLGDGCRAWYRRSDDGTHALISHNNALDGDPAVKDWIVGQYGERGGFVEVGGLPLSRALEGADVLPSPVRPDGSLVEALYPSLQQALDDLG</sequence>
<comment type="caution">
    <text evidence="2">The sequence shown here is derived from an EMBL/GenBank/DDBJ whole genome shotgun (WGS) entry which is preliminary data.</text>
</comment>
<evidence type="ECO:0000313" key="3">
    <source>
        <dbReference type="Proteomes" id="UP000652760"/>
    </source>
</evidence>
<name>A0ABS1F468_9PROT</name>
<gene>
    <name evidence="2" type="ORF">JHL17_12410</name>
</gene>
<dbReference type="RefSeq" id="WP_200193482.1">
    <property type="nucleotide sequence ID" value="NZ_JAENHM010000035.1"/>
</dbReference>
<reference evidence="3" key="1">
    <citation type="submission" date="2021-01" db="EMBL/GenBank/DDBJ databases">
        <title>Genome public.</title>
        <authorList>
            <person name="Liu C."/>
            <person name="Sun Q."/>
        </authorList>
    </citation>
    <scope>NUCLEOTIDE SEQUENCE [LARGE SCALE GENOMIC DNA]</scope>
    <source>
        <strain evidence="3">YIM B02556</strain>
    </source>
</reference>
<protein>
    <submittedName>
        <fullName evidence="2">Uncharacterized protein</fullName>
    </submittedName>
</protein>
<feature type="region of interest" description="Disordered" evidence="1">
    <location>
        <begin position="1"/>
        <end position="28"/>
    </location>
</feature>
<dbReference type="Proteomes" id="UP000652760">
    <property type="component" value="Unassembled WGS sequence"/>
</dbReference>
<evidence type="ECO:0000256" key="1">
    <source>
        <dbReference type="SAM" id="MobiDB-lite"/>
    </source>
</evidence>
<proteinExistence type="predicted"/>
<keyword evidence="3" id="KW-1185">Reference proteome</keyword>
<evidence type="ECO:0000313" key="2">
    <source>
        <dbReference type="EMBL" id="MBK1838218.1"/>
    </source>
</evidence>
<dbReference type="EMBL" id="JAENHM010000035">
    <property type="protein sequence ID" value="MBK1838218.1"/>
    <property type="molecule type" value="Genomic_DNA"/>
</dbReference>
<organism evidence="2 3">
    <name type="scientific">Azospirillum endophyticum</name>
    <dbReference type="NCBI Taxonomy" id="2800326"/>
    <lineage>
        <taxon>Bacteria</taxon>
        <taxon>Pseudomonadati</taxon>
        <taxon>Pseudomonadota</taxon>
        <taxon>Alphaproteobacteria</taxon>
        <taxon>Rhodospirillales</taxon>
        <taxon>Azospirillaceae</taxon>
        <taxon>Azospirillum</taxon>
    </lineage>
</organism>
<accession>A0ABS1F468</accession>